<keyword evidence="2" id="KW-1185">Reference proteome</keyword>
<dbReference type="OrthoDB" id="93167at2759"/>
<dbReference type="Proteomes" id="UP000198211">
    <property type="component" value="Unassembled WGS sequence"/>
</dbReference>
<dbReference type="AlphaFoldDB" id="A0A225W4J3"/>
<gene>
    <name evidence="1" type="ORF">PHMEG_00014963</name>
</gene>
<evidence type="ECO:0000313" key="2">
    <source>
        <dbReference type="Proteomes" id="UP000198211"/>
    </source>
</evidence>
<dbReference type="PANTHER" id="PTHR19446">
    <property type="entry name" value="REVERSE TRANSCRIPTASES"/>
    <property type="match status" value="1"/>
</dbReference>
<accession>A0A225W4J3</accession>
<name>A0A225W4J3_9STRA</name>
<dbReference type="STRING" id="4795.A0A225W4J3"/>
<comment type="caution">
    <text evidence="1">The sequence shown here is derived from an EMBL/GenBank/DDBJ whole genome shotgun (WGS) entry which is preliminary data.</text>
</comment>
<sequence>MRENSAPGPDGFTANFYQVAPDIFAAILFRVIQHQLERGILLLSKRKSNVCLLHKKGKRGDPGNFRPISFVQGDVKFLSKALAYRLQQVLPSLIHIDQKGFGQGRSLHHQVRFLSDSQHFPLIGTSIVLRF</sequence>
<organism evidence="1 2">
    <name type="scientific">Phytophthora megakarya</name>
    <dbReference type="NCBI Taxonomy" id="4795"/>
    <lineage>
        <taxon>Eukaryota</taxon>
        <taxon>Sar</taxon>
        <taxon>Stramenopiles</taxon>
        <taxon>Oomycota</taxon>
        <taxon>Peronosporomycetes</taxon>
        <taxon>Peronosporales</taxon>
        <taxon>Peronosporaceae</taxon>
        <taxon>Phytophthora</taxon>
    </lineage>
</organism>
<evidence type="ECO:0000313" key="1">
    <source>
        <dbReference type="EMBL" id="OWZ11947.1"/>
    </source>
</evidence>
<proteinExistence type="predicted"/>
<protein>
    <submittedName>
        <fullName evidence="1">Pol Polyprotein</fullName>
    </submittedName>
</protein>
<reference evidence="2" key="1">
    <citation type="submission" date="2017-03" db="EMBL/GenBank/DDBJ databases">
        <title>Phytopthora megakarya and P. palmivora, two closely related causual agents of cacao black pod achieved similar genome size and gene model numbers by different mechanisms.</title>
        <authorList>
            <person name="Ali S."/>
            <person name="Shao J."/>
            <person name="Larry D.J."/>
            <person name="Kronmiller B."/>
            <person name="Shen D."/>
            <person name="Strem M.D."/>
            <person name="Melnick R.L."/>
            <person name="Guiltinan M.J."/>
            <person name="Tyler B.M."/>
            <person name="Meinhardt L.W."/>
            <person name="Bailey B.A."/>
        </authorList>
    </citation>
    <scope>NUCLEOTIDE SEQUENCE [LARGE SCALE GENOMIC DNA]</scope>
    <source>
        <strain evidence="2">zdho120</strain>
    </source>
</reference>
<dbReference type="EMBL" id="NBNE01001985">
    <property type="protein sequence ID" value="OWZ11947.1"/>
    <property type="molecule type" value="Genomic_DNA"/>
</dbReference>